<dbReference type="Proteomes" id="UP000051530">
    <property type="component" value="Unassembled WGS sequence"/>
</dbReference>
<reference evidence="1 2" key="1">
    <citation type="submission" date="2015-07" db="EMBL/GenBank/DDBJ databases">
        <title>The genome of Pseudoloma neurophilia, a relevant intracellular parasite of the zebrafish.</title>
        <authorList>
            <person name="Ndikumana S."/>
            <person name="Pelin A."/>
            <person name="Sanders J."/>
            <person name="Corradi N."/>
        </authorList>
    </citation>
    <scope>NUCLEOTIDE SEQUENCE [LARGE SCALE GENOMIC DNA]</scope>
    <source>
        <strain evidence="1 2">MK1</strain>
    </source>
</reference>
<evidence type="ECO:0000313" key="1">
    <source>
        <dbReference type="EMBL" id="KRH94231.1"/>
    </source>
</evidence>
<organism evidence="1 2">
    <name type="scientific">Pseudoloma neurophilia</name>
    <dbReference type="NCBI Taxonomy" id="146866"/>
    <lineage>
        <taxon>Eukaryota</taxon>
        <taxon>Fungi</taxon>
        <taxon>Fungi incertae sedis</taxon>
        <taxon>Microsporidia</taxon>
        <taxon>Pseudoloma</taxon>
    </lineage>
</organism>
<dbReference type="AlphaFoldDB" id="A0A0R0M590"/>
<accession>A0A0R0M590</accession>
<dbReference type="VEuPathDB" id="MicrosporidiaDB:M153_3280004358"/>
<gene>
    <name evidence="1" type="ORF">M153_3280004358</name>
</gene>
<proteinExistence type="predicted"/>
<protein>
    <submittedName>
        <fullName evidence="1">Uncharacterized protein</fullName>
    </submittedName>
</protein>
<comment type="caution">
    <text evidence="1">The sequence shown here is derived from an EMBL/GenBank/DDBJ whole genome shotgun (WGS) entry which is preliminary data.</text>
</comment>
<dbReference type="EMBL" id="LGUB01000111">
    <property type="protein sequence ID" value="KRH94231.1"/>
    <property type="molecule type" value="Genomic_DNA"/>
</dbReference>
<name>A0A0R0M590_9MICR</name>
<evidence type="ECO:0000313" key="2">
    <source>
        <dbReference type="Proteomes" id="UP000051530"/>
    </source>
</evidence>
<sequence length="57" mass="6670">MVLISSIFVCYTVKCVNHDKKMTLKFVCNLQEELANFNVSILNISFYILIFFKGPYE</sequence>
<keyword evidence="2" id="KW-1185">Reference proteome</keyword>